<evidence type="ECO:0000256" key="3">
    <source>
        <dbReference type="ARBA" id="ARBA00022553"/>
    </source>
</evidence>
<keyword evidence="3" id="KW-0597">Phosphoprotein</keyword>
<feature type="transmembrane region" description="Helical" evidence="9">
    <location>
        <begin position="350"/>
        <end position="367"/>
    </location>
</feature>
<dbReference type="Gene3D" id="1.20.5.1930">
    <property type="match status" value="1"/>
</dbReference>
<sequence length="610" mass="65962">MIRIAFALLGLCLALCATAAPSAEAVITLDRAQATLRPDGLPPREGEVDLARRWDIDFPGRDGSATYRLALPPRTHDEPMALLFSRVGNQVLVQVNGVTVQRLGTLGEPVFNAAKTPYLVSVPAALLRADRANELRVDVTIQRQRWGGLSLVLYGTQAAVEPMYAEQRRWRHFSSVIFAVSLTVMGGLAGVLWWRQRDALYGCFSAAAFLGVVRNLDQVWADVPMWWPLWGAIAAVAYVCHLALICRFALLALGAAPAWTGRAIYIAMGLASALSIASFALAMPMLYTLGLAVLVPVGLTTLSIIVRAALQGRGRFGWLLVVAAVIAVGAGIYDLSFVRFSHSTGLRNNLTPHAIFLFVLIMAGLVAERYSRSVADYRALNANLAQRVAEREQQLHQAFGDLQKQQQEQAVLTERQRIMREIHDGVGSQLVGLLSMVGQRNTDPAVLEEHVKQALDEMRMAVDSLQPVHGDLVAVLATLRYRLQPRLAAAGVQVRWDVSQLPTLPQLSPQSVLQVQRILLEGFTNVLKHARASEVTVQAQVVDANGGEVIQLSLTDNGVGLPAQREGAGHGVANMQSRAASIGASLRVEQGPGGGTSVVLHWPMQAAGKA</sequence>
<keyword evidence="7" id="KW-0067">ATP-binding</keyword>
<keyword evidence="10" id="KW-0732">Signal</keyword>
<evidence type="ECO:0000313" key="13">
    <source>
        <dbReference type="Proteomes" id="UP001303946"/>
    </source>
</evidence>
<evidence type="ECO:0000256" key="7">
    <source>
        <dbReference type="ARBA" id="ARBA00022840"/>
    </source>
</evidence>
<comment type="catalytic activity">
    <reaction evidence="1">
        <text>ATP + protein L-histidine = ADP + protein N-phospho-L-histidine.</text>
        <dbReference type="EC" id="2.7.13.3"/>
    </reaction>
</comment>
<dbReference type="SUPFAM" id="SSF55874">
    <property type="entry name" value="ATPase domain of HSP90 chaperone/DNA topoisomerase II/histidine kinase"/>
    <property type="match status" value="1"/>
</dbReference>
<feature type="chain" id="PRO_5045151853" description="histidine kinase" evidence="10">
    <location>
        <begin position="20"/>
        <end position="610"/>
    </location>
</feature>
<feature type="domain" description="Histidine kinase/HSP90-like ATPase" evidence="11">
    <location>
        <begin position="510"/>
        <end position="606"/>
    </location>
</feature>
<keyword evidence="8" id="KW-0902">Two-component regulatory system</keyword>
<organism evidence="12 13">
    <name type="scientific">Piscinibacter gummiphilus</name>
    <dbReference type="NCBI Taxonomy" id="946333"/>
    <lineage>
        <taxon>Bacteria</taxon>
        <taxon>Pseudomonadati</taxon>
        <taxon>Pseudomonadota</taxon>
        <taxon>Betaproteobacteria</taxon>
        <taxon>Burkholderiales</taxon>
        <taxon>Sphaerotilaceae</taxon>
        <taxon>Piscinibacter</taxon>
    </lineage>
</organism>
<dbReference type="InterPro" id="IPR003594">
    <property type="entry name" value="HATPase_dom"/>
</dbReference>
<keyword evidence="9" id="KW-0812">Transmembrane</keyword>
<feature type="transmembrane region" description="Helical" evidence="9">
    <location>
        <begin position="173"/>
        <end position="194"/>
    </location>
</feature>
<dbReference type="SMART" id="SM00387">
    <property type="entry name" value="HATPase_c"/>
    <property type="match status" value="1"/>
</dbReference>
<evidence type="ECO:0000256" key="2">
    <source>
        <dbReference type="ARBA" id="ARBA00012438"/>
    </source>
</evidence>
<gene>
    <name evidence="12" type="ORF">RXV79_22800</name>
</gene>
<evidence type="ECO:0000256" key="10">
    <source>
        <dbReference type="SAM" id="SignalP"/>
    </source>
</evidence>
<evidence type="ECO:0000256" key="1">
    <source>
        <dbReference type="ARBA" id="ARBA00000085"/>
    </source>
</evidence>
<dbReference type="RefSeq" id="WP_316700378.1">
    <property type="nucleotide sequence ID" value="NZ_CP136336.1"/>
</dbReference>
<dbReference type="InterPro" id="IPR036890">
    <property type="entry name" value="HATPase_C_sf"/>
</dbReference>
<dbReference type="EC" id="2.7.13.3" evidence="2"/>
<keyword evidence="4" id="KW-0808">Transferase</keyword>
<keyword evidence="13" id="KW-1185">Reference proteome</keyword>
<feature type="transmembrane region" description="Helical" evidence="9">
    <location>
        <begin position="289"/>
        <end position="310"/>
    </location>
</feature>
<dbReference type="EMBL" id="CP136336">
    <property type="protein sequence ID" value="WOB07723.1"/>
    <property type="molecule type" value="Genomic_DNA"/>
</dbReference>
<evidence type="ECO:0000256" key="5">
    <source>
        <dbReference type="ARBA" id="ARBA00022741"/>
    </source>
</evidence>
<dbReference type="InterPro" id="IPR011712">
    <property type="entry name" value="Sig_transdc_His_kin_sub3_dim/P"/>
</dbReference>
<evidence type="ECO:0000256" key="4">
    <source>
        <dbReference type="ARBA" id="ARBA00022679"/>
    </source>
</evidence>
<keyword evidence="9" id="KW-1133">Transmembrane helix</keyword>
<feature type="transmembrane region" description="Helical" evidence="9">
    <location>
        <begin position="263"/>
        <end position="283"/>
    </location>
</feature>
<dbReference type="Pfam" id="PF02518">
    <property type="entry name" value="HATPase_c"/>
    <property type="match status" value="1"/>
</dbReference>
<evidence type="ECO:0000256" key="6">
    <source>
        <dbReference type="ARBA" id="ARBA00022777"/>
    </source>
</evidence>
<proteinExistence type="predicted"/>
<evidence type="ECO:0000256" key="8">
    <source>
        <dbReference type="ARBA" id="ARBA00023012"/>
    </source>
</evidence>
<dbReference type="Gene3D" id="3.30.565.10">
    <property type="entry name" value="Histidine kinase-like ATPase, C-terminal domain"/>
    <property type="match status" value="1"/>
</dbReference>
<dbReference type="PANTHER" id="PTHR24421:SF10">
    <property type="entry name" value="NITRATE_NITRITE SENSOR PROTEIN NARQ"/>
    <property type="match status" value="1"/>
</dbReference>
<dbReference type="GO" id="GO:0016301">
    <property type="term" value="F:kinase activity"/>
    <property type="evidence" value="ECO:0007669"/>
    <property type="project" value="UniProtKB-KW"/>
</dbReference>
<dbReference type="Proteomes" id="UP001303946">
    <property type="component" value="Chromosome"/>
</dbReference>
<name>A0ABZ0CXW4_9BURK</name>
<feature type="transmembrane region" description="Helical" evidence="9">
    <location>
        <begin position="317"/>
        <end position="338"/>
    </location>
</feature>
<keyword evidence="9" id="KW-0472">Membrane</keyword>
<evidence type="ECO:0000256" key="9">
    <source>
        <dbReference type="SAM" id="Phobius"/>
    </source>
</evidence>
<evidence type="ECO:0000259" key="11">
    <source>
        <dbReference type="SMART" id="SM00387"/>
    </source>
</evidence>
<feature type="transmembrane region" description="Helical" evidence="9">
    <location>
        <begin position="228"/>
        <end position="251"/>
    </location>
</feature>
<feature type="signal peptide" evidence="10">
    <location>
        <begin position="1"/>
        <end position="19"/>
    </location>
</feature>
<dbReference type="PANTHER" id="PTHR24421">
    <property type="entry name" value="NITRATE/NITRITE SENSOR PROTEIN NARX-RELATED"/>
    <property type="match status" value="1"/>
</dbReference>
<dbReference type="InterPro" id="IPR050482">
    <property type="entry name" value="Sensor_HK_TwoCompSys"/>
</dbReference>
<dbReference type="Pfam" id="PF07730">
    <property type="entry name" value="HisKA_3"/>
    <property type="match status" value="1"/>
</dbReference>
<dbReference type="CDD" id="cd16917">
    <property type="entry name" value="HATPase_UhpB-NarQ-NarX-like"/>
    <property type="match status" value="1"/>
</dbReference>
<keyword evidence="5" id="KW-0547">Nucleotide-binding</keyword>
<evidence type="ECO:0000313" key="12">
    <source>
        <dbReference type="EMBL" id="WOB07723.1"/>
    </source>
</evidence>
<reference evidence="12 13" key="1">
    <citation type="submission" date="2023-10" db="EMBL/GenBank/DDBJ databases">
        <title>Bacteria for the degradation of biodegradable plastic PBAT(Polybutylene adipate terephthalate).</title>
        <authorList>
            <person name="Weon H.-Y."/>
            <person name="Yeon J."/>
        </authorList>
    </citation>
    <scope>NUCLEOTIDE SEQUENCE [LARGE SCALE GENOMIC DNA]</scope>
    <source>
        <strain evidence="12 13">SBD 7-3</strain>
    </source>
</reference>
<keyword evidence="6 12" id="KW-0418">Kinase</keyword>
<accession>A0ABZ0CXW4</accession>
<protein>
    <recommendedName>
        <fullName evidence="2">histidine kinase</fullName>
        <ecNumber evidence="2">2.7.13.3</ecNumber>
    </recommendedName>
</protein>